<dbReference type="InterPro" id="IPR012340">
    <property type="entry name" value="NA-bd_OB-fold"/>
</dbReference>
<name>A0A2K8Z6L1_9BACT</name>
<dbReference type="EMBL" id="CP025096">
    <property type="protein sequence ID" value="AUD05526.1"/>
    <property type="molecule type" value="Genomic_DNA"/>
</dbReference>
<dbReference type="AlphaFoldDB" id="A0A2K8Z6L1"/>
<dbReference type="RefSeq" id="WP_100992079.1">
    <property type="nucleotide sequence ID" value="NZ_CP025096.1"/>
</dbReference>
<dbReference type="CDD" id="cd04458">
    <property type="entry name" value="CSP_CDS"/>
    <property type="match status" value="1"/>
</dbReference>
<dbReference type="SMART" id="SM00357">
    <property type="entry name" value="CSP"/>
    <property type="match status" value="1"/>
</dbReference>
<dbReference type="OrthoDB" id="1493235at2"/>
<dbReference type="KEGG" id="spir:CWM47_28970"/>
<keyword evidence="4" id="KW-1185">Reference proteome</keyword>
<dbReference type="SUPFAM" id="SSF50249">
    <property type="entry name" value="Nucleic acid-binding proteins"/>
    <property type="match status" value="1"/>
</dbReference>
<feature type="compositionally biased region" description="Basic and acidic residues" evidence="1">
    <location>
        <begin position="19"/>
        <end position="39"/>
    </location>
</feature>
<dbReference type="PROSITE" id="PS51857">
    <property type="entry name" value="CSD_2"/>
    <property type="match status" value="1"/>
</dbReference>
<dbReference type="InterPro" id="IPR002059">
    <property type="entry name" value="CSP_DNA-bd"/>
</dbReference>
<evidence type="ECO:0000256" key="1">
    <source>
        <dbReference type="SAM" id="MobiDB-lite"/>
    </source>
</evidence>
<feature type="region of interest" description="Disordered" evidence="1">
    <location>
        <begin position="1"/>
        <end position="63"/>
    </location>
</feature>
<sequence>METFSKKEKEKARQKKRKDKEEKKEDRKANAVKGQRLDEMLAYVDENGNISSTPPDPRKKKRIDQEDIQIGVAKQEPGAPQDLIRQGVVTFFNDSKGYGFIKDLQSQESIFVHINGLKDAISEHDKVSFSIEMTPKGPNAVDVSKQVAEAPKPVVEAPKQAV</sequence>
<dbReference type="Proteomes" id="UP000232883">
    <property type="component" value="Chromosome"/>
</dbReference>
<evidence type="ECO:0000259" key="2">
    <source>
        <dbReference type="PROSITE" id="PS51857"/>
    </source>
</evidence>
<dbReference type="InterPro" id="IPR011129">
    <property type="entry name" value="CSD"/>
</dbReference>
<dbReference type="GO" id="GO:0005829">
    <property type="term" value="C:cytosol"/>
    <property type="evidence" value="ECO:0007669"/>
    <property type="project" value="UniProtKB-ARBA"/>
</dbReference>
<accession>A0A2K8Z6L1</accession>
<evidence type="ECO:0000313" key="3">
    <source>
        <dbReference type="EMBL" id="AUD05526.1"/>
    </source>
</evidence>
<dbReference type="GO" id="GO:0003677">
    <property type="term" value="F:DNA binding"/>
    <property type="evidence" value="ECO:0007669"/>
    <property type="project" value="UniProtKB-KW"/>
</dbReference>
<gene>
    <name evidence="3" type="ORF">CWM47_28970</name>
</gene>
<dbReference type="Pfam" id="PF00313">
    <property type="entry name" value="CSD"/>
    <property type="match status" value="1"/>
</dbReference>
<reference evidence="3 4" key="1">
    <citation type="submission" date="2017-11" db="EMBL/GenBank/DDBJ databases">
        <title>Taxonomic description and genome sequences of Spirosoma HA7 sp. nov., isolated from pollen microhabitat of Corylus avellana.</title>
        <authorList>
            <person name="Ambika Manirajan B."/>
            <person name="Suarez C."/>
            <person name="Ratering S."/>
            <person name="Geissler-Plaum R."/>
            <person name="Cardinale M."/>
            <person name="Sylvia S."/>
        </authorList>
    </citation>
    <scope>NUCLEOTIDE SEQUENCE [LARGE SCALE GENOMIC DNA]</scope>
    <source>
        <strain evidence="3 4">HA7</strain>
    </source>
</reference>
<dbReference type="Gene3D" id="2.40.50.140">
    <property type="entry name" value="Nucleic acid-binding proteins"/>
    <property type="match status" value="1"/>
</dbReference>
<organism evidence="3 4">
    <name type="scientific">Spirosoma pollinicola</name>
    <dbReference type="NCBI Taxonomy" id="2057025"/>
    <lineage>
        <taxon>Bacteria</taxon>
        <taxon>Pseudomonadati</taxon>
        <taxon>Bacteroidota</taxon>
        <taxon>Cytophagia</taxon>
        <taxon>Cytophagales</taxon>
        <taxon>Cytophagaceae</taxon>
        <taxon>Spirosoma</taxon>
    </lineage>
</organism>
<feature type="domain" description="CSD" evidence="2">
    <location>
        <begin position="84"/>
        <end position="145"/>
    </location>
</feature>
<proteinExistence type="predicted"/>
<keyword evidence="3" id="KW-0238">DNA-binding</keyword>
<protein>
    <submittedName>
        <fullName evidence="3">DNA-binding protein</fullName>
    </submittedName>
</protein>
<evidence type="ECO:0000313" key="4">
    <source>
        <dbReference type="Proteomes" id="UP000232883"/>
    </source>
</evidence>
<feature type="compositionally biased region" description="Basic and acidic residues" evidence="1">
    <location>
        <begin position="1"/>
        <end position="11"/>
    </location>
</feature>